<reference evidence="2" key="1">
    <citation type="submission" date="2022-11" db="EMBL/GenBank/DDBJ databases">
        <title>Temperate bacteriophages infecting mucin-degrading bacterium Ruminococcus gnavus from the human gut.</title>
        <authorList>
            <person name="Buttimer C."/>
        </authorList>
    </citation>
    <scope>NUCLEOTIDE SEQUENCE</scope>
    <source>
        <strain evidence="2">CCUG 49994</strain>
    </source>
</reference>
<accession>A0A9Q4F089</accession>
<name>A0A9Q4F089_MEDGN</name>
<sequence>RGEAAVFLKTEKLTIRKMTTEDLFPLYHVLSDPEVMEYLEPPFSMEAAKQFLYKAGICETPLIWAVEDARKVFIGYVIYHTYDETSMELGWVLERKEWGKGYASAITKVVTEESGSSGKELVIECSPEQKATKRIAQKYGFQFCSVVNGCEVYRLRRK</sequence>
<dbReference type="PANTHER" id="PTHR43792">
    <property type="entry name" value="GNAT FAMILY, PUTATIVE (AFU_ORTHOLOGUE AFUA_3G00765)-RELATED-RELATED"/>
    <property type="match status" value="1"/>
</dbReference>
<dbReference type="PROSITE" id="PS51186">
    <property type="entry name" value="GNAT"/>
    <property type="match status" value="1"/>
</dbReference>
<organism evidence="2 3">
    <name type="scientific">Mediterraneibacter gnavus</name>
    <name type="common">Ruminococcus gnavus</name>
    <dbReference type="NCBI Taxonomy" id="33038"/>
    <lineage>
        <taxon>Bacteria</taxon>
        <taxon>Bacillati</taxon>
        <taxon>Bacillota</taxon>
        <taxon>Clostridia</taxon>
        <taxon>Lachnospirales</taxon>
        <taxon>Lachnospiraceae</taxon>
        <taxon>Mediterraneibacter</taxon>
    </lineage>
</organism>
<dbReference type="InterPro" id="IPR051531">
    <property type="entry name" value="N-acetyltransferase"/>
</dbReference>
<dbReference type="Gene3D" id="3.40.630.30">
    <property type="match status" value="1"/>
</dbReference>
<evidence type="ECO:0000313" key="3">
    <source>
        <dbReference type="Proteomes" id="UP001079535"/>
    </source>
</evidence>
<feature type="domain" description="N-acetyltransferase" evidence="1">
    <location>
        <begin position="13"/>
        <end position="158"/>
    </location>
</feature>
<dbReference type="SUPFAM" id="SSF55729">
    <property type="entry name" value="Acyl-CoA N-acyltransferases (Nat)"/>
    <property type="match status" value="1"/>
</dbReference>
<dbReference type="InterPro" id="IPR016181">
    <property type="entry name" value="Acyl_CoA_acyltransferase"/>
</dbReference>
<evidence type="ECO:0000259" key="1">
    <source>
        <dbReference type="PROSITE" id="PS51186"/>
    </source>
</evidence>
<dbReference type="GO" id="GO:0016747">
    <property type="term" value="F:acyltransferase activity, transferring groups other than amino-acyl groups"/>
    <property type="evidence" value="ECO:0007669"/>
    <property type="project" value="InterPro"/>
</dbReference>
<dbReference type="AlphaFoldDB" id="A0A9Q4F089"/>
<protein>
    <submittedName>
        <fullName evidence="2">GNAT family N-acetyltransferase</fullName>
    </submittedName>
</protein>
<comment type="caution">
    <text evidence="2">The sequence shown here is derived from an EMBL/GenBank/DDBJ whole genome shotgun (WGS) entry which is preliminary data.</text>
</comment>
<dbReference type="InterPro" id="IPR000182">
    <property type="entry name" value="GNAT_dom"/>
</dbReference>
<evidence type="ECO:0000313" key="2">
    <source>
        <dbReference type="EMBL" id="MCZ0667900.1"/>
    </source>
</evidence>
<dbReference type="Pfam" id="PF13302">
    <property type="entry name" value="Acetyltransf_3"/>
    <property type="match status" value="1"/>
</dbReference>
<dbReference type="RefSeq" id="WP_268803604.1">
    <property type="nucleotide sequence ID" value="NZ_JAPRAY010000013.1"/>
</dbReference>
<proteinExistence type="predicted"/>
<gene>
    <name evidence="2" type="ORF">OZZ17_10135</name>
</gene>
<dbReference type="Proteomes" id="UP001079535">
    <property type="component" value="Unassembled WGS sequence"/>
</dbReference>
<feature type="non-terminal residue" evidence="2">
    <location>
        <position position="1"/>
    </location>
</feature>
<dbReference type="EMBL" id="JAPRAY010000013">
    <property type="protein sequence ID" value="MCZ0667900.1"/>
    <property type="molecule type" value="Genomic_DNA"/>
</dbReference>